<dbReference type="PANTHER" id="PTHR43877">
    <property type="entry name" value="AMINOALKYLPHOSPHONATE N-ACETYLTRANSFERASE-RELATED-RELATED"/>
    <property type="match status" value="1"/>
</dbReference>
<accession>A0A1H1P116</accession>
<dbReference type="SUPFAM" id="SSF55729">
    <property type="entry name" value="Acyl-CoA N-acyltransferases (Nat)"/>
    <property type="match status" value="1"/>
</dbReference>
<protein>
    <submittedName>
        <fullName evidence="4">Putative acetyltransferase</fullName>
    </submittedName>
</protein>
<organism evidence="4 5">
    <name type="scientific">Microterricola viridarii</name>
    <dbReference type="NCBI Taxonomy" id="412690"/>
    <lineage>
        <taxon>Bacteria</taxon>
        <taxon>Bacillati</taxon>
        <taxon>Actinomycetota</taxon>
        <taxon>Actinomycetes</taxon>
        <taxon>Micrococcales</taxon>
        <taxon>Microbacteriaceae</taxon>
        <taxon>Microterricola</taxon>
    </lineage>
</organism>
<dbReference type="PANTHER" id="PTHR43877:SF2">
    <property type="entry name" value="AMINOALKYLPHOSPHONATE N-ACETYLTRANSFERASE-RELATED"/>
    <property type="match status" value="1"/>
</dbReference>
<name>A0A1H1P116_9MICO</name>
<proteinExistence type="predicted"/>
<dbReference type="OrthoDB" id="3190820at2"/>
<dbReference type="InterPro" id="IPR000182">
    <property type="entry name" value="GNAT_dom"/>
</dbReference>
<evidence type="ECO:0000256" key="2">
    <source>
        <dbReference type="ARBA" id="ARBA00023315"/>
    </source>
</evidence>
<dbReference type="InterPro" id="IPR016181">
    <property type="entry name" value="Acyl_CoA_acyltransferase"/>
</dbReference>
<reference evidence="5" key="1">
    <citation type="submission" date="2016-10" db="EMBL/GenBank/DDBJ databases">
        <authorList>
            <person name="Varghese N."/>
            <person name="Submissions S."/>
        </authorList>
    </citation>
    <scope>NUCLEOTIDE SEQUENCE [LARGE SCALE GENOMIC DNA]</scope>
    <source>
        <strain evidence="5">DSM 21772</strain>
    </source>
</reference>
<gene>
    <name evidence="4" type="ORF">SAMN04489834_0763</name>
</gene>
<dbReference type="CDD" id="cd04301">
    <property type="entry name" value="NAT_SF"/>
    <property type="match status" value="1"/>
</dbReference>
<dbReference type="STRING" id="412690.SAMN04489834_0763"/>
<dbReference type="GO" id="GO:0016747">
    <property type="term" value="F:acyltransferase activity, transferring groups other than amino-acyl groups"/>
    <property type="evidence" value="ECO:0007669"/>
    <property type="project" value="InterPro"/>
</dbReference>
<keyword evidence="1 4" id="KW-0808">Transferase</keyword>
<dbReference type="AlphaFoldDB" id="A0A1H1P116"/>
<evidence type="ECO:0000256" key="1">
    <source>
        <dbReference type="ARBA" id="ARBA00022679"/>
    </source>
</evidence>
<evidence type="ECO:0000313" key="4">
    <source>
        <dbReference type="EMBL" id="SDS04884.1"/>
    </source>
</evidence>
<dbReference type="EMBL" id="LT629742">
    <property type="protein sequence ID" value="SDS04884.1"/>
    <property type="molecule type" value="Genomic_DNA"/>
</dbReference>
<evidence type="ECO:0000259" key="3">
    <source>
        <dbReference type="PROSITE" id="PS51186"/>
    </source>
</evidence>
<feature type="domain" description="N-acetyltransferase" evidence="3">
    <location>
        <begin position="17"/>
        <end position="173"/>
    </location>
</feature>
<dbReference type="InterPro" id="IPR050832">
    <property type="entry name" value="Bact_Acetyltransf"/>
</dbReference>
<dbReference type="Pfam" id="PF00583">
    <property type="entry name" value="Acetyltransf_1"/>
    <property type="match status" value="1"/>
</dbReference>
<dbReference type="Gene3D" id="3.40.630.30">
    <property type="match status" value="1"/>
</dbReference>
<evidence type="ECO:0000313" key="5">
    <source>
        <dbReference type="Proteomes" id="UP000181956"/>
    </source>
</evidence>
<sequence>MTTAELRPTAPRPALSIDVEAPRQDELLALLEQSTVYARSLGYPPESNFLLDVDALERSSVRVYVARDEGGRALGLAALVALEPDADGGRPGDAELKRMFVGERARGLGVAGALLRRIEADAAERGIRRLVLETGDLHASALALYGKHGYREIPQFGQYIGEAHSICLAKPLAGE</sequence>
<dbReference type="RefSeq" id="WP_083362867.1">
    <property type="nucleotide sequence ID" value="NZ_LT629742.1"/>
</dbReference>
<dbReference type="Proteomes" id="UP000181956">
    <property type="component" value="Chromosome I"/>
</dbReference>
<dbReference type="PROSITE" id="PS51186">
    <property type="entry name" value="GNAT"/>
    <property type="match status" value="1"/>
</dbReference>
<keyword evidence="2" id="KW-0012">Acyltransferase</keyword>
<keyword evidence="5" id="KW-1185">Reference proteome</keyword>